<dbReference type="InterPro" id="IPR007484">
    <property type="entry name" value="Peptidase_M28"/>
</dbReference>
<dbReference type="Proteomes" id="UP000184035">
    <property type="component" value="Unassembled WGS sequence"/>
</dbReference>
<protein>
    <submittedName>
        <fullName evidence="2">Peptidase family M28</fullName>
    </submittedName>
</protein>
<dbReference type="RefSeq" id="WP_072894412.1">
    <property type="nucleotide sequence ID" value="NZ_FQVM01000007.1"/>
</dbReference>
<gene>
    <name evidence="2" type="ORF">SAMN05443638_10765</name>
</gene>
<dbReference type="Gene3D" id="3.40.630.10">
    <property type="entry name" value="Zn peptidases"/>
    <property type="match status" value="1"/>
</dbReference>
<evidence type="ECO:0000313" key="3">
    <source>
        <dbReference type="Proteomes" id="UP000184035"/>
    </source>
</evidence>
<evidence type="ECO:0000313" key="2">
    <source>
        <dbReference type="EMBL" id="SHE66659.1"/>
    </source>
</evidence>
<keyword evidence="3" id="KW-1185">Reference proteome</keyword>
<dbReference type="InterPro" id="IPR045175">
    <property type="entry name" value="M28_fam"/>
</dbReference>
<feature type="domain" description="Peptidase M28" evidence="1">
    <location>
        <begin position="98"/>
        <end position="311"/>
    </location>
</feature>
<dbReference type="OrthoDB" id="9762302at2"/>
<dbReference type="GO" id="GO:0008235">
    <property type="term" value="F:metalloexopeptidase activity"/>
    <property type="evidence" value="ECO:0007669"/>
    <property type="project" value="InterPro"/>
</dbReference>
<dbReference type="STRING" id="1533.SAMN05443638_10765"/>
<organism evidence="2 3">
    <name type="scientific">Clostridium fallax</name>
    <dbReference type="NCBI Taxonomy" id="1533"/>
    <lineage>
        <taxon>Bacteria</taxon>
        <taxon>Bacillati</taxon>
        <taxon>Bacillota</taxon>
        <taxon>Clostridia</taxon>
        <taxon>Eubacteriales</taxon>
        <taxon>Clostridiaceae</taxon>
        <taxon>Clostridium</taxon>
    </lineage>
</organism>
<dbReference type="PANTHER" id="PTHR12147:SF26">
    <property type="entry name" value="PEPTIDASE M28 DOMAIN-CONTAINING PROTEIN"/>
    <property type="match status" value="1"/>
</dbReference>
<reference evidence="2 3" key="1">
    <citation type="submission" date="2016-11" db="EMBL/GenBank/DDBJ databases">
        <authorList>
            <person name="Jaros S."/>
            <person name="Januszkiewicz K."/>
            <person name="Wedrychowicz H."/>
        </authorList>
    </citation>
    <scope>NUCLEOTIDE SEQUENCE [LARGE SCALE GENOMIC DNA]</scope>
    <source>
        <strain evidence="2 3">DSM 2631</strain>
    </source>
</reference>
<sequence>MKKIKINYVAAFAVVLILVATTTFGWKNNKNVEVKGDSKIEDKIKSYTLFFSEDIGPRNFNNYDNLTRAEKYLINKFNDLGYEIKVQDFEVDGKLLANVVAYKDEDKNKEKIIVGAHYDSSDSSSADGCSTPIASLLTLAELYNENEGKSGVEFVAFANHEIPLKRSKELGSNHFVEKLKEEGKNIKGAIVLDSLGYYYENILSQRYPFKGPVMPDRGNFIALNGTKNSKEFFEEFTSKFEKDSEVPSLKSQTLTLGRKSSGVESFWENGYDAVLVSDTGVLRNIDIYSKDDNINEINFKYMSEVIKNISEFLSNS</sequence>
<evidence type="ECO:0000259" key="1">
    <source>
        <dbReference type="Pfam" id="PF04389"/>
    </source>
</evidence>
<dbReference type="AlphaFoldDB" id="A0A1M4VCH2"/>
<dbReference type="PANTHER" id="PTHR12147">
    <property type="entry name" value="METALLOPEPTIDASE M28 FAMILY MEMBER"/>
    <property type="match status" value="1"/>
</dbReference>
<dbReference type="EMBL" id="FQVM01000007">
    <property type="protein sequence ID" value="SHE66659.1"/>
    <property type="molecule type" value="Genomic_DNA"/>
</dbReference>
<name>A0A1M4VCH2_9CLOT</name>
<accession>A0A1M4VCH2</accession>
<dbReference type="SUPFAM" id="SSF53187">
    <property type="entry name" value="Zn-dependent exopeptidases"/>
    <property type="match status" value="1"/>
</dbReference>
<proteinExistence type="predicted"/>
<dbReference type="Pfam" id="PF04389">
    <property type="entry name" value="Peptidase_M28"/>
    <property type="match status" value="1"/>
</dbReference>
<dbReference type="GO" id="GO:0006508">
    <property type="term" value="P:proteolysis"/>
    <property type="evidence" value="ECO:0007669"/>
    <property type="project" value="InterPro"/>
</dbReference>